<keyword evidence="5" id="KW-1185">Reference proteome</keyword>
<evidence type="ECO:0000256" key="1">
    <source>
        <dbReference type="ARBA" id="ARBA00022679"/>
    </source>
</evidence>
<dbReference type="CDD" id="cd04301">
    <property type="entry name" value="NAT_SF"/>
    <property type="match status" value="1"/>
</dbReference>
<evidence type="ECO:0000313" key="5">
    <source>
        <dbReference type="Proteomes" id="UP000199647"/>
    </source>
</evidence>
<dbReference type="PANTHER" id="PTHR43877:SF2">
    <property type="entry name" value="AMINOALKYLPHOSPHONATE N-ACETYLTRANSFERASE-RELATED"/>
    <property type="match status" value="1"/>
</dbReference>
<evidence type="ECO:0000256" key="2">
    <source>
        <dbReference type="ARBA" id="ARBA00023315"/>
    </source>
</evidence>
<dbReference type="Gene3D" id="3.40.630.30">
    <property type="match status" value="1"/>
</dbReference>
<dbReference type="AlphaFoldDB" id="A0A1H9JGP2"/>
<dbReference type="InterPro" id="IPR050832">
    <property type="entry name" value="Bact_Acetyltransf"/>
</dbReference>
<name>A0A1H9JGP2_9HYPH</name>
<dbReference type="PROSITE" id="PS51186">
    <property type="entry name" value="GNAT"/>
    <property type="match status" value="1"/>
</dbReference>
<organism evidence="4 5">
    <name type="scientific">Faunimonas pinastri</name>
    <dbReference type="NCBI Taxonomy" id="1855383"/>
    <lineage>
        <taxon>Bacteria</taxon>
        <taxon>Pseudomonadati</taxon>
        <taxon>Pseudomonadota</taxon>
        <taxon>Alphaproteobacteria</taxon>
        <taxon>Hyphomicrobiales</taxon>
        <taxon>Afifellaceae</taxon>
        <taxon>Faunimonas</taxon>
    </lineage>
</organism>
<gene>
    <name evidence="4" type="ORF">SAMN05216548_108108</name>
</gene>
<dbReference type="EMBL" id="FOFG01000008">
    <property type="protein sequence ID" value="SEQ85705.1"/>
    <property type="molecule type" value="Genomic_DNA"/>
</dbReference>
<sequence length="174" mass="19203">MENRSDRPFIIRRLTAADAEAFRALRLEALEGHPEAFGSTAAEEQGHALTWYAGRLAGNLVIGAFRPDGVTLCGTVALFVSDREKSRHRGLVWGVYVRPQARGLGMAGALLRQLVAEAGDQVEELRLTVSADNHPAVALYRRAGFTEYGLEPNALKIGDRYVDERLMRLVLSRD</sequence>
<dbReference type="OrthoDB" id="9799092at2"/>
<dbReference type="RefSeq" id="WP_092496875.1">
    <property type="nucleotide sequence ID" value="NZ_FOFG01000008.1"/>
</dbReference>
<keyword evidence="4" id="KW-0687">Ribonucleoprotein</keyword>
<dbReference type="Proteomes" id="UP000199647">
    <property type="component" value="Unassembled WGS sequence"/>
</dbReference>
<dbReference type="GO" id="GO:0016747">
    <property type="term" value="F:acyltransferase activity, transferring groups other than amino-acyl groups"/>
    <property type="evidence" value="ECO:0007669"/>
    <property type="project" value="InterPro"/>
</dbReference>
<dbReference type="InterPro" id="IPR016181">
    <property type="entry name" value="Acyl_CoA_acyltransferase"/>
</dbReference>
<protein>
    <submittedName>
        <fullName evidence="4">Ribosomal protein S18 acetylase RimI</fullName>
    </submittedName>
</protein>
<dbReference type="SUPFAM" id="SSF55729">
    <property type="entry name" value="Acyl-CoA N-acyltransferases (Nat)"/>
    <property type="match status" value="1"/>
</dbReference>
<dbReference type="GO" id="GO:0005840">
    <property type="term" value="C:ribosome"/>
    <property type="evidence" value="ECO:0007669"/>
    <property type="project" value="UniProtKB-KW"/>
</dbReference>
<dbReference type="PANTHER" id="PTHR43877">
    <property type="entry name" value="AMINOALKYLPHOSPHONATE N-ACETYLTRANSFERASE-RELATED-RELATED"/>
    <property type="match status" value="1"/>
</dbReference>
<reference evidence="4 5" key="1">
    <citation type="submission" date="2016-10" db="EMBL/GenBank/DDBJ databases">
        <authorList>
            <person name="de Groot N.N."/>
        </authorList>
    </citation>
    <scope>NUCLEOTIDE SEQUENCE [LARGE SCALE GENOMIC DNA]</scope>
    <source>
        <strain evidence="4 5">A52C2</strain>
    </source>
</reference>
<dbReference type="STRING" id="1855383.SAMN05216548_108108"/>
<keyword evidence="4" id="KW-0689">Ribosomal protein</keyword>
<dbReference type="Pfam" id="PF00583">
    <property type="entry name" value="Acetyltransf_1"/>
    <property type="match status" value="1"/>
</dbReference>
<feature type="domain" description="N-acetyltransferase" evidence="3">
    <location>
        <begin position="9"/>
        <end position="168"/>
    </location>
</feature>
<proteinExistence type="predicted"/>
<keyword evidence="2" id="KW-0012">Acyltransferase</keyword>
<accession>A0A1H9JGP2</accession>
<keyword evidence="1" id="KW-0808">Transferase</keyword>
<evidence type="ECO:0000259" key="3">
    <source>
        <dbReference type="PROSITE" id="PS51186"/>
    </source>
</evidence>
<evidence type="ECO:0000313" key="4">
    <source>
        <dbReference type="EMBL" id="SEQ85705.1"/>
    </source>
</evidence>
<dbReference type="InterPro" id="IPR000182">
    <property type="entry name" value="GNAT_dom"/>
</dbReference>